<keyword evidence="6" id="KW-0539">Nucleus</keyword>
<evidence type="ECO:0000259" key="10">
    <source>
        <dbReference type="Pfam" id="PF15539"/>
    </source>
</evidence>
<dbReference type="GO" id="GO:0006281">
    <property type="term" value="P:DNA repair"/>
    <property type="evidence" value="ECO:0007669"/>
    <property type="project" value="UniProtKB-KW"/>
</dbReference>
<keyword evidence="2" id="KW-0235">DNA replication</keyword>
<evidence type="ECO:0000256" key="3">
    <source>
        <dbReference type="ARBA" id="ARBA00022763"/>
    </source>
</evidence>
<feature type="compositionally biased region" description="Basic and acidic residues" evidence="7">
    <location>
        <begin position="406"/>
        <end position="529"/>
    </location>
</feature>
<dbReference type="GO" id="GO:0033186">
    <property type="term" value="C:CAF-1 complex"/>
    <property type="evidence" value="ECO:0007669"/>
    <property type="project" value="TreeGrafter"/>
</dbReference>
<feature type="compositionally biased region" description="Low complexity" evidence="7">
    <location>
        <begin position="387"/>
        <end position="397"/>
    </location>
</feature>
<dbReference type="InterPro" id="IPR021644">
    <property type="entry name" value="CAF-1_p150_acidic"/>
</dbReference>
<dbReference type="AlphaFoldDB" id="A0A8J9ZL41"/>
<evidence type="ECO:0000256" key="5">
    <source>
        <dbReference type="ARBA" id="ARBA00023204"/>
    </source>
</evidence>
<keyword evidence="5" id="KW-0234">DNA repair</keyword>
<feature type="region of interest" description="Disordered" evidence="7">
    <location>
        <begin position="688"/>
        <end position="751"/>
    </location>
</feature>
<feature type="compositionally biased region" description="Acidic residues" evidence="7">
    <location>
        <begin position="313"/>
        <end position="322"/>
    </location>
</feature>
<dbReference type="GO" id="GO:0006260">
    <property type="term" value="P:DNA replication"/>
    <property type="evidence" value="ECO:0007669"/>
    <property type="project" value="UniProtKB-KW"/>
</dbReference>
<evidence type="ECO:0000256" key="2">
    <source>
        <dbReference type="ARBA" id="ARBA00022705"/>
    </source>
</evidence>
<dbReference type="GO" id="GO:0006334">
    <property type="term" value="P:nucleosome assembly"/>
    <property type="evidence" value="ECO:0007669"/>
    <property type="project" value="TreeGrafter"/>
</dbReference>
<feature type="domain" description="Chromatin assembly factor 1 subunit A dimerization" evidence="9">
    <location>
        <begin position="645"/>
        <end position="716"/>
    </location>
</feature>
<feature type="compositionally biased region" description="Low complexity" evidence="7">
    <location>
        <begin position="242"/>
        <end position="253"/>
    </location>
</feature>
<dbReference type="PANTHER" id="PTHR15272">
    <property type="entry name" value="CHROMATIN ASSEMBLY FACTOR 1 SUBUNIT A CAF-1 SUBUNIT A"/>
    <property type="match status" value="1"/>
</dbReference>
<evidence type="ECO:0000313" key="11">
    <source>
        <dbReference type="EMBL" id="CAH1255576.1"/>
    </source>
</evidence>
<feature type="domain" description="Chromatin assembly factor 1 p150 subunit acidic region" evidence="8">
    <location>
        <begin position="424"/>
        <end position="572"/>
    </location>
</feature>
<keyword evidence="4" id="KW-0143">Chaperone</keyword>
<dbReference type="EMBL" id="OV696687">
    <property type="protein sequence ID" value="CAH1255576.1"/>
    <property type="molecule type" value="Genomic_DNA"/>
</dbReference>
<dbReference type="GO" id="GO:0005634">
    <property type="term" value="C:nucleus"/>
    <property type="evidence" value="ECO:0007669"/>
    <property type="project" value="UniProtKB-SubCell"/>
</dbReference>
<feature type="compositionally biased region" description="Polar residues" evidence="7">
    <location>
        <begin position="82"/>
        <end position="99"/>
    </location>
</feature>
<feature type="compositionally biased region" description="Basic and acidic residues" evidence="7">
    <location>
        <begin position="1017"/>
        <end position="1028"/>
    </location>
</feature>
<evidence type="ECO:0000313" key="12">
    <source>
        <dbReference type="Proteomes" id="UP000838412"/>
    </source>
</evidence>
<evidence type="ECO:0000259" key="9">
    <source>
        <dbReference type="Pfam" id="PF12253"/>
    </source>
</evidence>
<feature type="compositionally biased region" description="Basic and acidic residues" evidence="7">
    <location>
        <begin position="1085"/>
        <end position="1099"/>
    </location>
</feature>
<feature type="compositionally biased region" description="Polar residues" evidence="7">
    <location>
        <begin position="267"/>
        <end position="284"/>
    </location>
</feature>
<dbReference type="InterPro" id="IPR029105">
    <property type="entry name" value="CAF1-p150_C2"/>
</dbReference>
<evidence type="ECO:0000256" key="4">
    <source>
        <dbReference type="ARBA" id="ARBA00023186"/>
    </source>
</evidence>
<protein>
    <submittedName>
        <fullName evidence="11">CHAF1A protein</fullName>
    </submittedName>
</protein>
<feature type="domain" description="Chromatin assembly factor 1 subunit p150 C-terminal" evidence="10">
    <location>
        <begin position="763"/>
        <end position="896"/>
    </location>
</feature>
<feature type="domain" description="Chromatin assembly factor 1 subunit p150 C-terminal" evidence="10">
    <location>
        <begin position="920"/>
        <end position="1017"/>
    </location>
</feature>
<dbReference type="InterPro" id="IPR022043">
    <property type="entry name" value="CAF1A_DD"/>
</dbReference>
<feature type="compositionally biased region" description="Basic and acidic residues" evidence="7">
    <location>
        <begin position="870"/>
        <end position="882"/>
    </location>
</feature>
<feature type="region of interest" description="Disordered" evidence="7">
    <location>
        <begin position="1"/>
        <end position="128"/>
    </location>
</feature>
<dbReference type="PANTHER" id="PTHR15272:SF0">
    <property type="entry name" value="CHROMATIN ASSEMBLY FACTOR 1 SUBUNIT A"/>
    <property type="match status" value="1"/>
</dbReference>
<dbReference type="Pfam" id="PF15539">
    <property type="entry name" value="CAF1-p150_C2"/>
    <property type="match status" value="2"/>
</dbReference>
<evidence type="ECO:0000259" key="8">
    <source>
        <dbReference type="Pfam" id="PF11600"/>
    </source>
</evidence>
<feature type="compositionally biased region" description="Polar residues" evidence="7">
    <location>
        <begin position="360"/>
        <end position="371"/>
    </location>
</feature>
<feature type="region of interest" description="Disordered" evidence="7">
    <location>
        <begin position="355"/>
        <end position="530"/>
    </location>
</feature>
<name>A0A8J9ZL41_BRALA</name>
<feature type="region of interest" description="Disordered" evidence="7">
    <location>
        <begin position="870"/>
        <end position="946"/>
    </location>
</feature>
<feature type="region of interest" description="Disordered" evidence="7">
    <location>
        <begin position="1001"/>
        <end position="1208"/>
    </location>
</feature>
<dbReference type="Pfam" id="PF12253">
    <property type="entry name" value="CAF1A_dimeriz"/>
    <property type="match status" value="1"/>
</dbReference>
<accession>A0A8J9ZL41</accession>
<keyword evidence="3" id="KW-0227">DNA damage</keyword>
<feature type="compositionally biased region" description="Polar residues" evidence="7">
    <location>
        <begin position="188"/>
        <end position="199"/>
    </location>
</feature>
<feature type="compositionally biased region" description="Acidic residues" evidence="7">
    <location>
        <begin position="688"/>
        <end position="697"/>
    </location>
</feature>
<keyword evidence="12" id="KW-1185">Reference proteome</keyword>
<reference evidence="11" key="1">
    <citation type="submission" date="2022-01" db="EMBL/GenBank/DDBJ databases">
        <authorList>
            <person name="Braso-Vives M."/>
        </authorList>
    </citation>
    <scope>NUCLEOTIDE SEQUENCE</scope>
</reference>
<proteinExistence type="predicted"/>
<evidence type="ECO:0000256" key="1">
    <source>
        <dbReference type="ARBA" id="ARBA00004123"/>
    </source>
</evidence>
<dbReference type="Pfam" id="PF11600">
    <property type="entry name" value="CAF1A_acidic"/>
    <property type="match status" value="1"/>
</dbReference>
<feature type="region of interest" description="Disordered" evidence="7">
    <location>
        <begin position="179"/>
        <end position="230"/>
    </location>
</feature>
<feature type="compositionally biased region" description="Polar residues" evidence="7">
    <location>
        <begin position="908"/>
        <end position="929"/>
    </location>
</feature>
<feature type="compositionally biased region" description="Basic and acidic residues" evidence="7">
    <location>
        <begin position="1169"/>
        <end position="1185"/>
    </location>
</feature>
<feature type="region of interest" description="Disordered" evidence="7">
    <location>
        <begin position="609"/>
        <end position="635"/>
    </location>
</feature>
<feature type="compositionally biased region" description="Polar residues" evidence="7">
    <location>
        <begin position="1001"/>
        <end position="1014"/>
    </location>
</feature>
<evidence type="ECO:0000256" key="6">
    <source>
        <dbReference type="ARBA" id="ARBA00023242"/>
    </source>
</evidence>
<feature type="region of interest" description="Disordered" evidence="7">
    <location>
        <begin position="242"/>
        <end position="322"/>
    </location>
</feature>
<feature type="compositionally biased region" description="Basic and acidic residues" evidence="7">
    <location>
        <begin position="14"/>
        <end position="28"/>
    </location>
</feature>
<organism evidence="11 12">
    <name type="scientific">Branchiostoma lanceolatum</name>
    <name type="common">Common lancelet</name>
    <name type="synonym">Amphioxus lanceolatum</name>
    <dbReference type="NCBI Taxonomy" id="7740"/>
    <lineage>
        <taxon>Eukaryota</taxon>
        <taxon>Metazoa</taxon>
        <taxon>Chordata</taxon>
        <taxon>Cephalochordata</taxon>
        <taxon>Leptocardii</taxon>
        <taxon>Amphioxiformes</taxon>
        <taxon>Branchiostomatidae</taxon>
        <taxon>Branchiostoma</taxon>
    </lineage>
</organism>
<gene>
    <name evidence="11" type="primary">CHAF1A</name>
    <name evidence="11" type="ORF">BLAG_LOCUS14568</name>
</gene>
<feature type="compositionally biased region" description="Low complexity" evidence="7">
    <location>
        <begin position="1117"/>
        <end position="1133"/>
    </location>
</feature>
<dbReference type="Proteomes" id="UP000838412">
    <property type="component" value="Chromosome 2"/>
</dbReference>
<feature type="compositionally biased region" description="Acidic residues" evidence="7">
    <location>
        <begin position="731"/>
        <end position="740"/>
    </location>
</feature>
<evidence type="ECO:0000256" key="7">
    <source>
        <dbReference type="SAM" id="MobiDB-lite"/>
    </source>
</evidence>
<feature type="compositionally biased region" description="Acidic residues" evidence="7">
    <location>
        <begin position="706"/>
        <end position="720"/>
    </location>
</feature>
<comment type="subcellular location">
    <subcellularLocation>
        <location evidence="1">Nucleus</location>
    </subcellularLocation>
</comment>
<feature type="compositionally biased region" description="Basic and acidic residues" evidence="7">
    <location>
        <begin position="303"/>
        <end position="312"/>
    </location>
</feature>
<dbReference type="OrthoDB" id="79480at2759"/>
<sequence>MLGECMPQNPPKMGDSKAEKVSDGRSQEKNLLTSPPSNKKLKQARLPFKVVSPLNGPMSPNTPNTKKRKHSNEEVASPKTPKLSTHSPLKSAEKVSNQQLKEKSKAPTVENATKSVDEGENEVSSSSEMFPATKTLAIKQAAKNEKAKTIDSFLQTTQQPLVSTSNEDEAMMIDLTMTDSDAEDETTGKQASPISTAQVQEAVAESCTEGPSVDTSLQKNDGKSDIQESDTISLAIESVVQSSAVSSVEVTETQPEDEAAASKTDRSLNSSNNKTVSSTQTTASPPVHKETSPASRSILDMFKYTEDRKAEESQDLAEDEECTKEDIVVSVVLNDGPPQYTDEDIAEVVNLVLGKPEGSASDSSPVKSTTKVGEALGDKITSPPTPSFTSPKGPSTKPRVKTPKQLAKEAELQRKREEKEKEKLEKQRLKDEEKAEKERLRAEAKRQKELEKEELRKKKEEEKKQKELEKQKLKEAEEKERLEKLKIKEEERKKKQEAIEAKLEEKKKKEEEKQKQEDEKKKAEEEKARKQQKVKAAFQSFFFKPKVDPAEPKEEQQAVGAFMPFEVKKDMKLAPLVRVENLDLTGVDKGLQEQSCTALYLDELKKQHVPKTGGRTFPRPSPDSEEADDVMLVESTPKTRRVHMKLLQFHENYRPAYYGTWNKASKQLNPRNPFKKDEDLLDYEFDSDDEWEEEEPGESISHSEGEKDDSDEDADSDLEDFFVPHGHLSEDEGCEDEDEPSSPSARKAKELARQRAFEADMKKQMKYMRAVVIGCLWSCDSTKDSQSDIRKTLEEYKVCAFAALPIHVAGQEESIAAVERKQKEKVKRQAQHVPEEAFPDLIRLMHGNSKGMKLLVREFREFWYLKQRGEKTGNNTDDKSENGAEVAMETAEAVPSGTEDVEMKEADSASNQSGSHESSGLQTTASISEPTVPSPAADPSPATAQNKYSISKRQLEMTMMAIAVREKRADFHKTCWYVHQEVQTKHGITDLPVPNKWTYVTKQKSDSPKSQGATPGSKKETPAKDERPATPSVPGSNIRQFVQPMSPAALFKSPQQKEQDKPPTTPSSSPGPAGILNFFKKAAGKVKESGKEDAGYHADSEEEDCMIVEEMSTPPKSSASQSTGTSSSSGSNSCVVKEVPEKSKGLQVKEGTPQDAGIVHPQTSAGQEVSEKAKDAEGLKVKEGTPQDVSCVKPQTSAEQEAMEVTPQ</sequence>